<comment type="caution">
    <text evidence="5">The sequence shown here is derived from an EMBL/GenBank/DDBJ whole genome shotgun (WGS) entry which is preliminary data.</text>
</comment>
<dbReference type="EMBL" id="QZCG01000009">
    <property type="protein sequence ID" value="RJE84170.1"/>
    <property type="molecule type" value="Genomic_DNA"/>
</dbReference>
<dbReference type="InterPro" id="IPR045155">
    <property type="entry name" value="Beta-lactam_cat"/>
</dbReference>
<dbReference type="EC" id="3.5.2.6" evidence="3"/>
<keyword evidence="5" id="KW-0378">Hydrolase</keyword>
<accession>A0A418ST87</accession>
<dbReference type="GO" id="GO:0046677">
    <property type="term" value="P:response to antibiotic"/>
    <property type="evidence" value="ECO:0007669"/>
    <property type="project" value="InterPro"/>
</dbReference>
<gene>
    <name evidence="5" type="ORF">D3P04_14280</name>
</gene>
<dbReference type="InterPro" id="IPR000871">
    <property type="entry name" value="Beta-lactam_class-A"/>
</dbReference>
<dbReference type="OrthoDB" id="9806213at2"/>
<dbReference type="RefSeq" id="WP_119750035.1">
    <property type="nucleotide sequence ID" value="NZ_QZCG01000009.1"/>
</dbReference>
<dbReference type="SUPFAM" id="SSF56601">
    <property type="entry name" value="beta-lactamase/transpeptidase-like"/>
    <property type="match status" value="1"/>
</dbReference>
<evidence type="ECO:0000256" key="2">
    <source>
        <dbReference type="ARBA" id="ARBA00009009"/>
    </source>
</evidence>
<protein>
    <recommendedName>
        <fullName evidence="3">beta-lactamase</fullName>
        <ecNumber evidence="3">3.5.2.6</ecNumber>
    </recommendedName>
</protein>
<comment type="catalytic activity">
    <reaction evidence="1">
        <text>a beta-lactam + H2O = a substituted beta-amino acid</text>
        <dbReference type="Rhea" id="RHEA:20401"/>
        <dbReference type="ChEBI" id="CHEBI:15377"/>
        <dbReference type="ChEBI" id="CHEBI:35627"/>
        <dbReference type="ChEBI" id="CHEBI:140347"/>
        <dbReference type="EC" id="3.5.2.6"/>
    </reaction>
</comment>
<evidence type="ECO:0000256" key="1">
    <source>
        <dbReference type="ARBA" id="ARBA00001526"/>
    </source>
</evidence>
<organism evidence="5 6">
    <name type="scientific">Paracoccus onubensis</name>
    <dbReference type="NCBI Taxonomy" id="1675788"/>
    <lineage>
        <taxon>Bacteria</taxon>
        <taxon>Pseudomonadati</taxon>
        <taxon>Pseudomonadota</taxon>
        <taxon>Alphaproteobacteria</taxon>
        <taxon>Rhodobacterales</taxon>
        <taxon>Paracoccaceae</taxon>
        <taxon>Paracoccus</taxon>
    </lineage>
</organism>
<dbReference type="AlphaFoldDB" id="A0A418ST87"/>
<evidence type="ECO:0000259" key="4">
    <source>
        <dbReference type="Pfam" id="PF13354"/>
    </source>
</evidence>
<dbReference type="PANTHER" id="PTHR35333">
    <property type="entry name" value="BETA-LACTAMASE"/>
    <property type="match status" value="1"/>
</dbReference>
<keyword evidence="6" id="KW-1185">Reference proteome</keyword>
<reference evidence="6" key="1">
    <citation type="submission" date="2018-09" db="EMBL/GenBank/DDBJ databases">
        <title>Acidovorax cavernicola nov. sp. isolated from Gruta de las Maravillas (Aracena, Spain).</title>
        <authorList>
            <person name="Jurado V."/>
            <person name="Gutierrez-Patricio S."/>
            <person name="Gonzalez-Pimentel J.L."/>
            <person name="Miller A.Z."/>
            <person name="Laiz L."/>
            <person name="Saiz-Jimenez C."/>
        </authorList>
    </citation>
    <scope>NUCLEOTIDE SEQUENCE [LARGE SCALE GENOMIC DNA]</scope>
    <source>
        <strain evidence="6">1011MAR3C25</strain>
    </source>
</reference>
<dbReference type="Gene3D" id="3.40.710.10">
    <property type="entry name" value="DD-peptidase/beta-lactamase superfamily"/>
    <property type="match status" value="1"/>
</dbReference>
<dbReference type="Pfam" id="PF13354">
    <property type="entry name" value="Beta-lactamase2"/>
    <property type="match status" value="1"/>
</dbReference>
<name>A0A418ST87_9RHOB</name>
<evidence type="ECO:0000313" key="5">
    <source>
        <dbReference type="EMBL" id="RJE84170.1"/>
    </source>
</evidence>
<evidence type="ECO:0000256" key="3">
    <source>
        <dbReference type="ARBA" id="ARBA00012865"/>
    </source>
</evidence>
<dbReference type="GO" id="GO:0030655">
    <property type="term" value="P:beta-lactam antibiotic catabolic process"/>
    <property type="evidence" value="ECO:0007669"/>
    <property type="project" value="InterPro"/>
</dbReference>
<dbReference type="PANTHER" id="PTHR35333:SF3">
    <property type="entry name" value="BETA-LACTAMASE-TYPE TRANSPEPTIDASE FOLD CONTAINING PROTEIN"/>
    <property type="match status" value="1"/>
</dbReference>
<evidence type="ECO:0000313" key="6">
    <source>
        <dbReference type="Proteomes" id="UP000284202"/>
    </source>
</evidence>
<feature type="domain" description="Beta-lactamase class A catalytic" evidence="4">
    <location>
        <begin position="23"/>
        <end position="240"/>
    </location>
</feature>
<dbReference type="InterPro" id="IPR012338">
    <property type="entry name" value="Beta-lactam/transpept-like"/>
</dbReference>
<sequence length="277" mass="30074">MNKSSCLESLIARTPDIRWSIELRDIPTNTTAFSLGATRVLKTASLAKVFLLIEVAARLSEGTLTADEPIDRRDVPKVQDSGLWRYLKTDILPLADAATLVAAVSDNWATNALLHRVGLDAVRARSNVLGYSESLLADYIRDDRGPAHPPTVSEGRASDWTDLFARMHRRNLVSRDVDAQVEYWLGTGTDHSMIASALNLDPLIHGSAYGAESFYNKTGSDSGVRADAGLFVGENACSYCLIANWNPEADRADAVTEIMRAAGSLLRTLVTGRNAGL</sequence>
<proteinExistence type="inferred from homology"/>
<dbReference type="GO" id="GO:0008800">
    <property type="term" value="F:beta-lactamase activity"/>
    <property type="evidence" value="ECO:0007669"/>
    <property type="project" value="UniProtKB-EC"/>
</dbReference>
<dbReference type="Proteomes" id="UP000284202">
    <property type="component" value="Unassembled WGS sequence"/>
</dbReference>
<comment type="similarity">
    <text evidence="2">Belongs to the class-A beta-lactamase family.</text>
</comment>